<evidence type="ECO:0000313" key="8">
    <source>
        <dbReference type="Proteomes" id="UP001199424"/>
    </source>
</evidence>
<accession>A0AAE3APW2</accession>
<dbReference type="PIRSF" id="PIRSF000401">
    <property type="entry name" value="RPL11_MTase"/>
    <property type="match status" value="1"/>
</dbReference>
<dbReference type="Pfam" id="PF06325">
    <property type="entry name" value="PrmA"/>
    <property type="match status" value="1"/>
</dbReference>
<dbReference type="SUPFAM" id="SSF53335">
    <property type="entry name" value="S-adenosyl-L-methionine-dependent methyltransferases"/>
    <property type="match status" value="1"/>
</dbReference>
<organism evidence="7 8">
    <name type="scientific">Hominenteromicrobium mulieris</name>
    <dbReference type="NCBI Taxonomy" id="2885357"/>
    <lineage>
        <taxon>Bacteria</taxon>
        <taxon>Bacillati</taxon>
        <taxon>Bacillota</taxon>
        <taxon>Clostridia</taxon>
        <taxon>Eubacteriales</taxon>
        <taxon>Oscillospiraceae</taxon>
        <taxon>Hominenteromicrobium</taxon>
    </lineage>
</organism>
<evidence type="ECO:0000256" key="2">
    <source>
        <dbReference type="ARBA" id="ARBA00022490"/>
    </source>
</evidence>
<dbReference type="InterPro" id="IPR004498">
    <property type="entry name" value="Ribosomal_PrmA_MeTrfase"/>
</dbReference>
<evidence type="ECO:0000313" key="7">
    <source>
        <dbReference type="EMBL" id="MCC2137998.1"/>
    </source>
</evidence>
<feature type="binding site" evidence="6">
    <location>
        <position position="183"/>
    </location>
    <ligand>
        <name>S-adenosyl-L-methionine</name>
        <dbReference type="ChEBI" id="CHEBI:59789"/>
    </ligand>
</feature>
<dbReference type="GO" id="GO:0032259">
    <property type="term" value="P:methylation"/>
    <property type="evidence" value="ECO:0007669"/>
    <property type="project" value="UniProtKB-KW"/>
</dbReference>
<evidence type="ECO:0000256" key="3">
    <source>
        <dbReference type="ARBA" id="ARBA00022603"/>
    </source>
</evidence>
<evidence type="ECO:0000256" key="4">
    <source>
        <dbReference type="ARBA" id="ARBA00022679"/>
    </source>
</evidence>
<dbReference type="GO" id="GO:0005737">
    <property type="term" value="C:cytoplasm"/>
    <property type="evidence" value="ECO:0007669"/>
    <property type="project" value="UniProtKB-SubCell"/>
</dbReference>
<keyword evidence="2 6" id="KW-0963">Cytoplasm</keyword>
<sequence>MTDQVNADWTELQVTIPAADTDRAGDIAQMVVPYGIYIEDYSHLEEEAMEIAHIDLIDEDLLKKDRTKSIIHVYISPEENPAEAISFLKERFEAVGIENTITAANCAEEDWINNWKKYFKPIPVGNRLLVRPMWEDEYEAGDRVVLHLEPGLAFGTGTHETTRLCMELLEKYVKPGDTMLDMGCGSGILSVAGLLLGAGSAVGVDIDALAVKTAVANAEINHVGDKFTGICGNLADKVTGTFDVVVANIVADVVILLTKDAPRFMKPDTVYIMSGIIDTREDDVLACLADKFEIIDRKEERGWVALAAKLK</sequence>
<dbReference type="Gene3D" id="3.40.50.150">
    <property type="entry name" value="Vaccinia Virus protein VP39"/>
    <property type="match status" value="1"/>
</dbReference>
<protein>
    <recommendedName>
        <fullName evidence="6">Ribosomal protein L11 methyltransferase</fullName>
        <shortName evidence="6">L11 Mtase</shortName>
        <ecNumber evidence="6">2.1.1.-</ecNumber>
    </recommendedName>
</protein>
<comment type="function">
    <text evidence="6">Methylates ribosomal protein L11.</text>
</comment>
<reference evidence="7" key="1">
    <citation type="submission" date="2021-10" db="EMBL/GenBank/DDBJ databases">
        <title>Anaerobic single-cell dispensing facilitates the cultivation of human gut bacteria.</title>
        <authorList>
            <person name="Afrizal A."/>
        </authorList>
    </citation>
    <scope>NUCLEOTIDE SEQUENCE</scope>
    <source>
        <strain evidence="7">CLA-AA-H250</strain>
    </source>
</reference>
<gene>
    <name evidence="6 7" type="primary">prmA</name>
    <name evidence="7" type="ORF">LKD31_13450</name>
</gene>
<name>A0AAE3APW2_9FIRM</name>
<keyword evidence="3 6" id="KW-0489">Methyltransferase</keyword>
<dbReference type="InterPro" id="IPR029063">
    <property type="entry name" value="SAM-dependent_MTases_sf"/>
</dbReference>
<comment type="caution">
    <text evidence="7">The sequence shown here is derived from an EMBL/GenBank/DDBJ whole genome shotgun (WGS) entry which is preliminary data.</text>
</comment>
<keyword evidence="5 6" id="KW-0949">S-adenosyl-L-methionine</keyword>
<evidence type="ECO:0000256" key="5">
    <source>
        <dbReference type="ARBA" id="ARBA00022691"/>
    </source>
</evidence>
<evidence type="ECO:0000256" key="1">
    <source>
        <dbReference type="ARBA" id="ARBA00009741"/>
    </source>
</evidence>
<dbReference type="EMBL" id="JAJEQC010000023">
    <property type="protein sequence ID" value="MCC2137998.1"/>
    <property type="molecule type" value="Genomic_DNA"/>
</dbReference>
<dbReference type="GO" id="GO:0008276">
    <property type="term" value="F:protein methyltransferase activity"/>
    <property type="evidence" value="ECO:0007669"/>
    <property type="project" value="UniProtKB-UniRule"/>
</dbReference>
<feature type="binding site" evidence="6">
    <location>
        <position position="248"/>
    </location>
    <ligand>
        <name>S-adenosyl-L-methionine</name>
        <dbReference type="ChEBI" id="CHEBI:59789"/>
    </ligand>
</feature>
<comment type="catalytic activity">
    <reaction evidence="6">
        <text>L-lysyl-[protein] + 3 S-adenosyl-L-methionine = N(6),N(6),N(6)-trimethyl-L-lysyl-[protein] + 3 S-adenosyl-L-homocysteine + 3 H(+)</text>
        <dbReference type="Rhea" id="RHEA:54192"/>
        <dbReference type="Rhea" id="RHEA-COMP:9752"/>
        <dbReference type="Rhea" id="RHEA-COMP:13826"/>
        <dbReference type="ChEBI" id="CHEBI:15378"/>
        <dbReference type="ChEBI" id="CHEBI:29969"/>
        <dbReference type="ChEBI" id="CHEBI:57856"/>
        <dbReference type="ChEBI" id="CHEBI:59789"/>
        <dbReference type="ChEBI" id="CHEBI:61961"/>
    </reaction>
</comment>
<dbReference type="NCBIfam" id="TIGR00406">
    <property type="entry name" value="prmA"/>
    <property type="match status" value="1"/>
</dbReference>
<dbReference type="HAMAP" id="MF_00735">
    <property type="entry name" value="Methyltr_PrmA"/>
    <property type="match status" value="1"/>
</dbReference>
<dbReference type="EC" id="2.1.1.-" evidence="6"/>
<dbReference type="RefSeq" id="WP_308450111.1">
    <property type="nucleotide sequence ID" value="NZ_JAJEQC010000023.1"/>
</dbReference>
<feature type="binding site" evidence="6">
    <location>
        <position position="162"/>
    </location>
    <ligand>
        <name>S-adenosyl-L-methionine</name>
        <dbReference type="ChEBI" id="CHEBI:59789"/>
    </ligand>
</feature>
<keyword evidence="7" id="KW-0689">Ribosomal protein</keyword>
<dbReference type="InterPro" id="IPR050078">
    <property type="entry name" value="Ribosomal_L11_MeTrfase_PrmA"/>
</dbReference>
<dbReference type="PANTHER" id="PTHR43648">
    <property type="entry name" value="ELECTRON TRANSFER FLAVOPROTEIN BETA SUBUNIT LYSINE METHYLTRANSFERASE"/>
    <property type="match status" value="1"/>
</dbReference>
<dbReference type="AlphaFoldDB" id="A0AAE3APW2"/>
<keyword evidence="7" id="KW-0687">Ribonucleoprotein</keyword>
<evidence type="ECO:0000256" key="6">
    <source>
        <dbReference type="HAMAP-Rule" id="MF_00735"/>
    </source>
</evidence>
<comment type="similarity">
    <text evidence="1 6">Belongs to the methyltransferase superfamily. PrmA family.</text>
</comment>
<proteinExistence type="inferred from homology"/>
<keyword evidence="8" id="KW-1185">Reference proteome</keyword>
<comment type="subcellular location">
    <subcellularLocation>
        <location evidence="6">Cytoplasm</location>
    </subcellularLocation>
</comment>
<dbReference type="Proteomes" id="UP001199424">
    <property type="component" value="Unassembled WGS sequence"/>
</dbReference>
<feature type="binding site" evidence="6">
    <location>
        <position position="205"/>
    </location>
    <ligand>
        <name>S-adenosyl-L-methionine</name>
        <dbReference type="ChEBI" id="CHEBI:59789"/>
    </ligand>
</feature>
<dbReference type="PANTHER" id="PTHR43648:SF1">
    <property type="entry name" value="ELECTRON TRANSFER FLAVOPROTEIN BETA SUBUNIT LYSINE METHYLTRANSFERASE"/>
    <property type="match status" value="1"/>
</dbReference>
<dbReference type="GO" id="GO:0005840">
    <property type="term" value="C:ribosome"/>
    <property type="evidence" value="ECO:0007669"/>
    <property type="project" value="UniProtKB-KW"/>
</dbReference>
<keyword evidence="4 6" id="KW-0808">Transferase</keyword>
<dbReference type="CDD" id="cd02440">
    <property type="entry name" value="AdoMet_MTases"/>
    <property type="match status" value="1"/>
</dbReference>